<feature type="transmembrane region" description="Helical" evidence="1">
    <location>
        <begin position="314"/>
        <end position="336"/>
    </location>
</feature>
<protein>
    <recommendedName>
        <fullName evidence="2">DUF418 domain-containing protein</fullName>
    </recommendedName>
</protein>
<keyword evidence="1" id="KW-1133">Transmembrane helix</keyword>
<feature type="transmembrane region" description="Helical" evidence="1">
    <location>
        <begin position="273"/>
        <end position="294"/>
    </location>
</feature>
<keyword evidence="4" id="KW-1185">Reference proteome</keyword>
<dbReference type="Pfam" id="PF04235">
    <property type="entry name" value="DUF418"/>
    <property type="match status" value="1"/>
</dbReference>
<dbReference type="Proteomes" id="UP001320119">
    <property type="component" value="Chromosome"/>
</dbReference>
<dbReference type="EMBL" id="AP023086">
    <property type="protein sequence ID" value="BCD96189.1"/>
    <property type="molecule type" value="Genomic_DNA"/>
</dbReference>
<feature type="transmembrane region" description="Helical" evidence="1">
    <location>
        <begin position="12"/>
        <end position="32"/>
    </location>
</feature>
<dbReference type="InterPro" id="IPR007349">
    <property type="entry name" value="DUF418"/>
</dbReference>
<keyword evidence="1" id="KW-0472">Membrane</keyword>
<gene>
    <name evidence="3" type="ORF">MARGE09_P0388</name>
</gene>
<feature type="transmembrane region" description="Helical" evidence="1">
    <location>
        <begin position="52"/>
        <end position="77"/>
    </location>
</feature>
<reference evidence="3 4" key="1">
    <citation type="journal article" date="2022" name="IScience">
        <title>An ultrasensitive nanofiber-based assay for enzymatic hydrolysis and deep-sea microbial degradation of cellulose.</title>
        <authorList>
            <person name="Tsudome M."/>
            <person name="Tachioka M."/>
            <person name="Miyazaki M."/>
            <person name="Uchimura K."/>
            <person name="Tsuda M."/>
            <person name="Takaki Y."/>
            <person name="Deguchi S."/>
        </authorList>
    </citation>
    <scope>NUCLEOTIDE SEQUENCE [LARGE SCALE GENOMIC DNA]</scope>
    <source>
        <strain evidence="3 4">GE09</strain>
    </source>
</reference>
<organism evidence="3 4">
    <name type="scientific">Marinagarivorans cellulosilyticus</name>
    <dbReference type="NCBI Taxonomy" id="2721545"/>
    <lineage>
        <taxon>Bacteria</taxon>
        <taxon>Pseudomonadati</taxon>
        <taxon>Pseudomonadota</taxon>
        <taxon>Gammaproteobacteria</taxon>
        <taxon>Cellvibrionales</taxon>
        <taxon>Cellvibrionaceae</taxon>
        <taxon>Marinagarivorans</taxon>
    </lineage>
</organism>
<evidence type="ECO:0000313" key="4">
    <source>
        <dbReference type="Proteomes" id="UP001320119"/>
    </source>
</evidence>
<feature type="transmembrane region" description="Helical" evidence="1">
    <location>
        <begin position="235"/>
        <end position="253"/>
    </location>
</feature>
<feature type="transmembrane region" description="Helical" evidence="1">
    <location>
        <begin position="89"/>
        <end position="109"/>
    </location>
</feature>
<accession>A0AAN1WEL9</accession>
<dbReference type="RefSeq" id="WP_236985695.1">
    <property type="nucleotide sequence ID" value="NZ_AP023086.1"/>
</dbReference>
<dbReference type="PANTHER" id="PTHR30590:SF2">
    <property type="entry name" value="INNER MEMBRANE PROTEIN"/>
    <property type="match status" value="1"/>
</dbReference>
<dbReference type="InterPro" id="IPR052529">
    <property type="entry name" value="Bact_Transport_Assoc"/>
</dbReference>
<feature type="domain" description="DUF418" evidence="2">
    <location>
        <begin position="220"/>
        <end position="381"/>
    </location>
</feature>
<dbReference type="PANTHER" id="PTHR30590">
    <property type="entry name" value="INNER MEMBRANE PROTEIN"/>
    <property type="match status" value="1"/>
</dbReference>
<dbReference type="AlphaFoldDB" id="A0AAN1WEL9"/>
<keyword evidence="1" id="KW-0812">Transmembrane</keyword>
<evidence type="ECO:0000259" key="2">
    <source>
        <dbReference type="Pfam" id="PF04235"/>
    </source>
</evidence>
<feature type="transmembrane region" description="Helical" evidence="1">
    <location>
        <begin position="115"/>
        <end position="142"/>
    </location>
</feature>
<dbReference type="KEGG" id="marq:MARGE09_P0388"/>
<evidence type="ECO:0000256" key="1">
    <source>
        <dbReference type="SAM" id="Phobius"/>
    </source>
</evidence>
<evidence type="ECO:0000313" key="3">
    <source>
        <dbReference type="EMBL" id="BCD96189.1"/>
    </source>
</evidence>
<sequence length="390" mass="44661">MTQLTPLTSERLLVIDALRGFALMGLFIVHAVEYFELYWYKPQPGFIHDTVFFLFGGKMAATFAVLFGVAVYTMLFRYEQRGIDFRGRLVWRFVLLIVMGYAHGLLYAGDILLHLGLLGLLLVAICRLPTAGLMLLVAFCFLQVPTLFDFAATFSDANSTTQQPKFWALSWRNFEVFASAPLAELFRYNATMAYENKWVFNFETGKFWTMAGYAISGLVLGRIHFFNQQKNDGRFLKTGLIVGLAASIIIYGLKTLCAPMIAEGMSRWYFNEMLGNCFNTLMVATGICLFAFVYRYEFIRRLQQLLVPCGRMSLTLYVSQSIVCVPIFYGFGLGWYAEASQLSALILGFVLWGLQMLFAHWWFGRYVYGPLEWGWRALTLLRSDVPFRRL</sequence>
<feature type="transmembrane region" description="Helical" evidence="1">
    <location>
        <begin position="342"/>
        <end position="363"/>
    </location>
</feature>
<proteinExistence type="predicted"/>
<name>A0AAN1WEL9_9GAMM</name>